<comment type="subunit">
    <text evidence="10">Homodimer.</text>
</comment>
<evidence type="ECO:0000313" key="13">
    <source>
        <dbReference type="EMBL" id="TWB31989.1"/>
    </source>
</evidence>
<dbReference type="InterPro" id="IPR036291">
    <property type="entry name" value="NAD(P)-bd_dom_sf"/>
</dbReference>
<dbReference type="InterPro" id="IPR005886">
    <property type="entry name" value="UDP_G4E"/>
</dbReference>
<dbReference type="PANTHER" id="PTHR43725">
    <property type="entry name" value="UDP-GLUCOSE 4-EPIMERASE"/>
    <property type="match status" value="1"/>
</dbReference>
<protein>
    <recommendedName>
        <fullName evidence="6 10">UDP-glucose 4-epimerase</fullName>
        <ecNumber evidence="5 10">5.1.3.2</ecNumber>
    </recommendedName>
</protein>
<evidence type="ECO:0000256" key="11">
    <source>
        <dbReference type="SAM" id="MobiDB-lite"/>
    </source>
</evidence>
<dbReference type="Gene3D" id="3.40.50.720">
    <property type="entry name" value="NAD(P)-binding Rossmann-like Domain"/>
    <property type="match status" value="1"/>
</dbReference>
<dbReference type="GO" id="GO:0003978">
    <property type="term" value="F:UDP-glucose 4-epimerase activity"/>
    <property type="evidence" value="ECO:0007669"/>
    <property type="project" value="UniProtKB-UniRule"/>
</dbReference>
<keyword evidence="14" id="KW-1185">Reference proteome</keyword>
<evidence type="ECO:0000259" key="12">
    <source>
        <dbReference type="Pfam" id="PF01370"/>
    </source>
</evidence>
<evidence type="ECO:0000256" key="9">
    <source>
        <dbReference type="ARBA" id="ARBA00023277"/>
    </source>
</evidence>
<dbReference type="CDD" id="cd05247">
    <property type="entry name" value="UDP_G4E_1_SDR_e"/>
    <property type="match status" value="1"/>
</dbReference>
<comment type="similarity">
    <text evidence="4 10">Belongs to the NAD(P)-dependent epimerase/dehydratase family.</text>
</comment>
<dbReference type="SUPFAM" id="SSF51735">
    <property type="entry name" value="NAD(P)-binding Rossmann-fold domains"/>
    <property type="match status" value="1"/>
</dbReference>
<evidence type="ECO:0000256" key="8">
    <source>
        <dbReference type="ARBA" id="ARBA00023235"/>
    </source>
</evidence>
<dbReference type="Gene3D" id="3.90.25.10">
    <property type="entry name" value="UDP-galactose 4-epimerase, domain 1"/>
    <property type="match status" value="1"/>
</dbReference>
<dbReference type="GO" id="GO:0033499">
    <property type="term" value="P:galactose catabolic process via UDP-galactose, Leloir pathway"/>
    <property type="evidence" value="ECO:0007669"/>
    <property type="project" value="TreeGrafter"/>
</dbReference>
<evidence type="ECO:0000256" key="2">
    <source>
        <dbReference type="ARBA" id="ARBA00001911"/>
    </source>
</evidence>
<keyword evidence="7 10" id="KW-0520">NAD</keyword>
<dbReference type="AlphaFoldDB" id="A0A560GDS3"/>
<evidence type="ECO:0000256" key="4">
    <source>
        <dbReference type="ARBA" id="ARBA00007637"/>
    </source>
</evidence>
<accession>A0A560GDS3</accession>
<feature type="domain" description="NAD-dependent epimerase/dehydratase" evidence="12">
    <location>
        <begin position="5"/>
        <end position="253"/>
    </location>
</feature>
<evidence type="ECO:0000256" key="6">
    <source>
        <dbReference type="ARBA" id="ARBA00018569"/>
    </source>
</evidence>
<evidence type="ECO:0000313" key="14">
    <source>
        <dbReference type="Proteomes" id="UP000316545"/>
    </source>
</evidence>
<evidence type="ECO:0000256" key="7">
    <source>
        <dbReference type="ARBA" id="ARBA00023027"/>
    </source>
</evidence>
<dbReference type="Pfam" id="PF01370">
    <property type="entry name" value="Epimerase"/>
    <property type="match status" value="1"/>
</dbReference>
<comment type="cofactor">
    <cofactor evidence="2 10">
        <name>NAD(+)</name>
        <dbReference type="ChEBI" id="CHEBI:57540"/>
    </cofactor>
</comment>
<comment type="pathway">
    <text evidence="3 10">Carbohydrate metabolism; galactose metabolism.</text>
</comment>
<evidence type="ECO:0000256" key="1">
    <source>
        <dbReference type="ARBA" id="ARBA00000083"/>
    </source>
</evidence>
<dbReference type="PANTHER" id="PTHR43725:SF53">
    <property type="entry name" value="UDP-ARABINOSE 4-EPIMERASE 1"/>
    <property type="match status" value="1"/>
</dbReference>
<proteinExistence type="inferred from homology"/>
<keyword evidence="9 10" id="KW-0119">Carbohydrate metabolism</keyword>
<evidence type="ECO:0000256" key="10">
    <source>
        <dbReference type="RuleBase" id="RU366046"/>
    </source>
</evidence>
<dbReference type="RefSeq" id="WP_145615128.1">
    <property type="nucleotide sequence ID" value="NZ_JAYNFR010000021.1"/>
</dbReference>
<reference evidence="13 14" key="1">
    <citation type="submission" date="2019-06" db="EMBL/GenBank/DDBJ databases">
        <title>Genomic Encyclopedia of Type Strains, Phase IV (KMG-V): Genome sequencing to study the core and pangenomes of soil and plant-associated prokaryotes.</title>
        <authorList>
            <person name="Whitman W."/>
        </authorList>
    </citation>
    <scope>NUCLEOTIDE SEQUENCE [LARGE SCALE GENOMIC DNA]</scope>
    <source>
        <strain evidence="13 14">BR 11865</strain>
    </source>
</reference>
<gene>
    <name evidence="13" type="ORF">FBZ88_101361</name>
</gene>
<dbReference type="UniPathway" id="UPA00214"/>
<name>A0A560GDS3_9PROT</name>
<dbReference type="EMBL" id="VITO01000001">
    <property type="protein sequence ID" value="TWB31989.1"/>
    <property type="molecule type" value="Genomic_DNA"/>
</dbReference>
<dbReference type="InterPro" id="IPR001509">
    <property type="entry name" value="Epimerase_deHydtase"/>
</dbReference>
<keyword evidence="8 10" id="KW-0413">Isomerase</keyword>
<comment type="catalytic activity">
    <reaction evidence="1 10">
        <text>UDP-alpha-D-glucose = UDP-alpha-D-galactose</text>
        <dbReference type="Rhea" id="RHEA:22168"/>
        <dbReference type="ChEBI" id="CHEBI:58885"/>
        <dbReference type="ChEBI" id="CHEBI:66914"/>
        <dbReference type="EC" id="5.1.3.2"/>
    </reaction>
</comment>
<feature type="region of interest" description="Disordered" evidence="11">
    <location>
        <begin position="325"/>
        <end position="345"/>
    </location>
</feature>
<comment type="caution">
    <text evidence="13">The sequence shown here is derived from an EMBL/GenBank/DDBJ whole genome shotgun (WGS) entry which is preliminary data.</text>
</comment>
<dbReference type="NCBIfam" id="TIGR01179">
    <property type="entry name" value="galE"/>
    <property type="match status" value="1"/>
</dbReference>
<evidence type="ECO:0000256" key="5">
    <source>
        <dbReference type="ARBA" id="ARBA00013189"/>
    </source>
</evidence>
<evidence type="ECO:0000256" key="3">
    <source>
        <dbReference type="ARBA" id="ARBA00004947"/>
    </source>
</evidence>
<dbReference type="EC" id="5.1.3.2" evidence="5 10"/>
<organism evidence="13 14">
    <name type="scientific">Nitrospirillum amazonense</name>
    <dbReference type="NCBI Taxonomy" id="28077"/>
    <lineage>
        <taxon>Bacteria</taxon>
        <taxon>Pseudomonadati</taxon>
        <taxon>Pseudomonadota</taxon>
        <taxon>Alphaproteobacteria</taxon>
        <taxon>Rhodospirillales</taxon>
        <taxon>Azospirillaceae</taxon>
        <taxon>Nitrospirillum</taxon>
    </lineage>
</organism>
<dbReference type="Proteomes" id="UP000316545">
    <property type="component" value="Unassembled WGS sequence"/>
</dbReference>
<sequence length="345" mass="36719">MSDTVVVTGGAGFIGSHACKALAEAGFSPVTYDNLSRGPQQAVLYGPLEVGDIGDVDRLTAVLRDYDPCAVMHFAAYAHVGESVSDPLLYYRNNVSGSVGLLEAMRDAGVTNLVFSSTCAVYGVPQRVPITEGHPQAPINPYGASKQMMERIIADCEPAWGLRAVVLRYFNAAGADPDGDLGENHDPEPHLIPNVLDAALGRKDGLTVNGADYPTPDGTCIRDYIHVSDLAQAHILALRHLLDDGPSMALNLGNGNGYSVREVMEAAERVTGLPIPWHVGPRRPGDPPSLVGDATQARRILGWTPERSGLDVQIADAWRRRLRELQAPSDTGVAGGESSPARKTA</sequence>